<feature type="domain" description="VanZ-like" evidence="2">
    <location>
        <begin position="25"/>
        <end position="166"/>
    </location>
</feature>
<dbReference type="Proteomes" id="UP000183028">
    <property type="component" value="Unassembled WGS sequence"/>
</dbReference>
<organism evidence="3 4">
    <name type="scientific">Sharpea azabuensis</name>
    <dbReference type="NCBI Taxonomy" id="322505"/>
    <lineage>
        <taxon>Bacteria</taxon>
        <taxon>Bacillati</taxon>
        <taxon>Bacillota</taxon>
        <taxon>Erysipelotrichia</taxon>
        <taxon>Erysipelotrichales</taxon>
        <taxon>Coprobacillaceae</taxon>
        <taxon>Sharpea</taxon>
    </lineage>
</organism>
<dbReference type="AlphaFoldDB" id="A0A1H6QNK1"/>
<dbReference type="GeneID" id="54119389"/>
<feature type="transmembrane region" description="Helical" evidence="1">
    <location>
        <begin position="16"/>
        <end position="36"/>
    </location>
</feature>
<name>A0A1H6QNK1_9FIRM</name>
<sequence length="192" mass="22138">MAYPLKKVLANNTHKWLIALRIVLIIILLWWMSVIFNFSAQNGTQSTQASDQVVEVFGDVIAKVTGNDHIKIKLTVTYRSQFEYGIRKLAHMFIYFILAITAMLLLFTFDRIPMLVRMLLSVFGCFLYACTDEFHQSFSYGRGPSFRDVLIDTFGASMGIIVALILFCIIYTIYHSYQAYKIKKYNASIREV</sequence>
<feature type="transmembrane region" description="Helical" evidence="1">
    <location>
        <begin position="89"/>
        <end position="107"/>
    </location>
</feature>
<feature type="transmembrane region" description="Helical" evidence="1">
    <location>
        <begin position="154"/>
        <end position="174"/>
    </location>
</feature>
<proteinExistence type="predicted"/>
<accession>A0A1H6QNK1</accession>
<dbReference type="InterPro" id="IPR006976">
    <property type="entry name" value="VanZ-like"/>
</dbReference>
<keyword evidence="1" id="KW-0472">Membrane</keyword>
<gene>
    <name evidence="3" type="ORF">SAMN04487834_100341</name>
</gene>
<evidence type="ECO:0000313" key="3">
    <source>
        <dbReference type="EMBL" id="SEI41767.1"/>
    </source>
</evidence>
<dbReference type="EMBL" id="FNYK01000003">
    <property type="protein sequence ID" value="SEI41767.1"/>
    <property type="molecule type" value="Genomic_DNA"/>
</dbReference>
<keyword evidence="4" id="KW-1185">Reference proteome</keyword>
<evidence type="ECO:0000313" key="4">
    <source>
        <dbReference type="Proteomes" id="UP000183028"/>
    </source>
</evidence>
<protein>
    <submittedName>
        <fullName evidence="3">VanZ like family protein</fullName>
    </submittedName>
</protein>
<dbReference type="NCBIfam" id="NF037970">
    <property type="entry name" value="vanZ_1"/>
    <property type="match status" value="1"/>
</dbReference>
<evidence type="ECO:0000256" key="1">
    <source>
        <dbReference type="SAM" id="Phobius"/>
    </source>
</evidence>
<dbReference type="RefSeq" id="WP_051646803.1">
    <property type="nucleotide sequence ID" value="NZ_CADABK010000027.1"/>
</dbReference>
<reference evidence="4" key="1">
    <citation type="submission" date="2016-10" db="EMBL/GenBank/DDBJ databases">
        <authorList>
            <person name="Varghese N."/>
        </authorList>
    </citation>
    <scope>NUCLEOTIDE SEQUENCE [LARGE SCALE GENOMIC DNA]</scope>
    <source>
        <strain evidence="4">DSM 20406</strain>
    </source>
</reference>
<keyword evidence="1" id="KW-0812">Transmembrane</keyword>
<dbReference type="OrthoDB" id="291892at2"/>
<feature type="transmembrane region" description="Helical" evidence="1">
    <location>
        <begin position="114"/>
        <end position="134"/>
    </location>
</feature>
<dbReference type="Pfam" id="PF04892">
    <property type="entry name" value="VanZ"/>
    <property type="match status" value="1"/>
</dbReference>
<dbReference type="STRING" id="322505.SAMN04487836_11741"/>
<keyword evidence="1" id="KW-1133">Transmembrane helix</keyword>
<dbReference type="eggNOG" id="COG5652">
    <property type="taxonomic scope" value="Bacteria"/>
</dbReference>
<evidence type="ECO:0000259" key="2">
    <source>
        <dbReference type="Pfam" id="PF04892"/>
    </source>
</evidence>